<evidence type="ECO:0000313" key="3">
    <source>
        <dbReference type="EMBL" id="CAE2253448.1"/>
    </source>
</evidence>
<proteinExistence type="predicted"/>
<dbReference type="EMBL" id="HBKQ01033044">
    <property type="protein sequence ID" value="CAE2253447.1"/>
    <property type="molecule type" value="Transcribed_RNA"/>
</dbReference>
<feature type="region of interest" description="Disordered" evidence="1">
    <location>
        <begin position="22"/>
        <end position="51"/>
    </location>
</feature>
<dbReference type="EMBL" id="HBKQ01033045">
    <property type="protein sequence ID" value="CAE2253448.1"/>
    <property type="molecule type" value="Transcribed_RNA"/>
</dbReference>
<sequence>MSSLARLGRDVLTDAFPVPGGGFIHDDPNVSKGRGRINESTPGEGEGQMRKGLAERVHGGTFHAKFGHKRWTTMTTEVRIGAWLQRWEFPHRCLYLDRANRHSLLRRAQQEDGG</sequence>
<evidence type="ECO:0000313" key="2">
    <source>
        <dbReference type="EMBL" id="CAE2253447.1"/>
    </source>
</evidence>
<organism evidence="3">
    <name type="scientific">Odontella aurita</name>
    <dbReference type="NCBI Taxonomy" id="265563"/>
    <lineage>
        <taxon>Eukaryota</taxon>
        <taxon>Sar</taxon>
        <taxon>Stramenopiles</taxon>
        <taxon>Ochrophyta</taxon>
        <taxon>Bacillariophyta</taxon>
        <taxon>Mediophyceae</taxon>
        <taxon>Biddulphiophycidae</taxon>
        <taxon>Eupodiscales</taxon>
        <taxon>Odontellaceae</taxon>
        <taxon>Odontella</taxon>
    </lineage>
</organism>
<evidence type="ECO:0000256" key="1">
    <source>
        <dbReference type="SAM" id="MobiDB-lite"/>
    </source>
</evidence>
<dbReference type="AlphaFoldDB" id="A0A6U6G594"/>
<accession>A0A6U6G594</accession>
<gene>
    <name evidence="2" type="ORF">OAUR00152_LOCUS22584</name>
    <name evidence="3" type="ORF">OAUR00152_LOCUS22585</name>
</gene>
<reference evidence="3" key="1">
    <citation type="submission" date="2021-01" db="EMBL/GenBank/DDBJ databases">
        <authorList>
            <person name="Corre E."/>
            <person name="Pelletier E."/>
            <person name="Niang G."/>
            <person name="Scheremetjew M."/>
            <person name="Finn R."/>
            <person name="Kale V."/>
            <person name="Holt S."/>
            <person name="Cochrane G."/>
            <person name="Meng A."/>
            <person name="Brown T."/>
            <person name="Cohen L."/>
        </authorList>
    </citation>
    <scope>NUCLEOTIDE SEQUENCE</scope>
    <source>
        <strain evidence="3">Isolate 1302-5</strain>
    </source>
</reference>
<protein>
    <submittedName>
        <fullName evidence="3">Uncharacterized protein</fullName>
    </submittedName>
</protein>
<name>A0A6U6G594_9STRA</name>